<feature type="compositionally biased region" description="Basic and acidic residues" evidence="6">
    <location>
        <begin position="1049"/>
        <end position="1073"/>
    </location>
</feature>
<evidence type="ECO:0000256" key="1">
    <source>
        <dbReference type="ARBA" id="ARBA00022723"/>
    </source>
</evidence>
<dbReference type="InterPro" id="IPR011257">
    <property type="entry name" value="DNA_glycosylase"/>
</dbReference>
<dbReference type="Proteomes" id="UP000198341">
    <property type="component" value="Chromosome 12"/>
</dbReference>
<dbReference type="InterPro" id="IPR028925">
    <property type="entry name" value="RRM_DME"/>
</dbReference>
<dbReference type="PANTHER" id="PTHR46213:SF13">
    <property type="entry name" value="DEMETER-LIKE PROTEIN 2-RELATED"/>
    <property type="match status" value="1"/>
</dbReference>
<feature type="coiled-coil region" evidence="5">
    <location>
        <begin position="307"/>
        <end position="334"/>
    </location>
</feature>
<feature type="region of interest" description="Disordered" evidence="6">
    <location>
        <begin position="1698"/>
        <end position="1718"/>
    </location>
</feature>
<dbReference type="OrthoDB" id="5607at2759"/>
<feature type="domain" description="CW-type" evidence="7">
    <location>
        <begin position="965"/>
        <end position="1032"/>
    </location>
</feature>
<dbReference type="GO" id="GO:0008270">
    <property type="term" value="F:zinc ion binding"/>
    <property type="evidence" value="ECO:0007669"/>
    <property type="project" value="UniProtKB-KW"/>
</dbReference>
<organism evidence="8 9">
    <name type="scientific">Bathycoccus prasinos</name>
    <dbReference type="NCBI Taxonomy" id="41875"/>
    <lineage>
        <taxon>Eukaryota</taxon>
        <taxon>Viridiplantae</taxon>
        <taxon>Chlorophyta</taxon>
        <taxon>Mamiellophyceae</taxon>
        <taxon>Mamiellales</taxon>
        <taxon>Bathycoccaceae</taxon>
        <taxon>Bathycoccus</taxon>
    </lineage>
</organism>
<feature type="compositionally biased region" description="Basic and acidic residues" evidence="6">
    <location>
        <begin position="651"/>
        <end position="663"/>
    </location>
</feature>
<dbReference type="Pfam" id="PF07496">
    <property type="entry name" value="zf-CW"/>
    <property type="match status" value="1"/>
</dbReference>
<feature type="compositionally biased region" description="Acidic residues" evidence="6">
    <location>
        <begin position="371"/>
        <end position="386"/>
    </location>
</feature>
<dbReference type="GO" id="GO:0035514">
    <property type="term" value="F:DNA demethylase activity"/>
    <property type="evidence" value="ECO:0007669"/>
    <property type="project" value="InterPro"/>
</dbReference>
<dbReference type="GO" id="GO:0141166">
    <property type="term" value="P:chromosomal 5-methylcytosine DNA demethylation pathway"/>
    <property type="evidence" value="ECO:0007669"/>
    <property type="project" value="InterPro"/>
</dbReference>
<evidence type="ECO:0000259" key="7">
    <source>
        <dbReference type="PROSITE" id="PS51050"/>
    </source>
</evidence>
<reference evidence="8 9" key="1">
    <citation type="submission" date="2011-10" db="EMBL/GenBank/DDBJ databases">
        <authorList>
            <person name="Genoscope - CEA"/>
        </authorList>
    </citation>
    <scope>NUCLEOTIDE SEQUENCE [LARGE SCALE GENOMIC DNA]</scope>
    <source>
        <strain evidence="8 9">RCC 1105</strain>
    </source>
</reference>
<keyword evidence="5" id="KW-0175">Coiled coil</keyword>
<dbReference type="PANTHER" id="PTHR46213">
    <property type="entry name" value="TRANSCRIPTIONAL ACTIVATOR DEMETER"/>
    <property type="match status" value="1"/>
</dbReference>
<dbReference type="SMART" id="SM00525">
    <property type="entry name" value="FES"/>
    <property type="match status" value="1"/>
</dbReference>
<feature type="region of interest" description="Disordered" evidence="6">
    <location>
        <begin position="1"/>
        <end position="165"/>
    </location>
</feature>
<dbReference type="InterPro" id="IPR003651">
    <property type="entry name" value="Endonuclease3_FeS-loop_motif"/>
</dbReference>
<keyword evidence="2" id="KW-0863">Zinc-finger</keyword>
<dbReference type="Gene3D" id="1.10.1670.10">
    <property type="entry name" value="Helix-hairpin-Helix base-excision DNA repair enzymes (C-terminal)"/>
    <property type="match status" value="1"/>
</dbReference>
<protein>
    <recommendedName>
        <fullName evidence="7">CW-type domain-containing protein</fullName>
    </recommendedName>
</protein>
<dbReference type="GeneID" id="19012410"/>
<evidence type="ECO:0000256" key="3">
    <source>
        <dbReference type="ARBA" id="ARBA00022833"/>
    </source>
</evidence>
<evidence type="ECO:0000313" key="8">
    <source>
        <dbReference type="EMBL" id="CCO18913.1"/>
    </source>
</evidence>
<evidence type="ECO:0000256" key="2">
    <source>
        <dbReference type="ARBA" id="ARBA00022771"/>
    </source>
</evidence>
<feature type="region of interest" description="Disordered" evidence="6">
    <location>
        <begin position="1344"/>
        <end position="1404"/>
    </location>
</feature>
<evidence type="ECO:0000313" key="9">
    <source>
        <dbReference type="Proteomes" id="UP000198341"/>
    </source>
</evidence>
<keyword evidence="4" id="KW-0408">Iron</keyword>
<evidence type="ECO:0000256" key="6">
    <source>
        <dbReference type="SAM" id="MobiDB-lite"/>
    </source>
</evidence>
<keyword evidence="1" id="KW-0479">Metal-binding</keyword>
<keyword evidence="9" id="KW-1185">Reference proteome</keyword>
<dbReference type="InterPro" id="IPR011124">
    <property type="entry name" value="Znf_CW"/>
</dbReference>
<keyword evidence="3" id="KW-0862">Zinc</keyword>
<feature type="region of interest" description="Disordered" evidence="6">
    <location>
        <begin position="1420"/>
        <end position="1441"/>
    </location>
</feature>
<accession>K8FBE0</accession>
<dbReference type="EMBL" id="FO082267">
    <property type="protein sequence ID" value="CCO18913.1"/>
    <property type="molecule type" value="Genomic_DNA"/>
</dbReference>
<dbReference type="Gene3D" id="3.30.40.100">
    <property type="match status" value="1"/>
</dbReference>
<dbReference type="RefSeq" id="XP_007509798.1">
    <property type="nucleotide sequence ID" value="XM_007509736.1"/>
</dbReference>
<feature type="region of interest" description="Disordered" evidence="6">
    <location>
        <begin position="615"/>
        <end position="682"/>
    </location>
</feature>
<dbReference type="Pfam" id="PF15628">
    <property type="entry name" value="RRM_DME"/>
    <property type="match status" value="1"/>
</dbReference>
<dbReference type="InterPro" id="IPR044811">
    <property type="entry name" value="DME/ROS1"/>
</dbReference>
<dbReference type="eggNOG" id="ENOG502RZU8">
    <property type="taxonomic scope" value="Eukaryota"/>
</dbReference>
<feature type="compositionally biased region" description="Basic and acidic residues" evidence="6">
    <location>
        <begin position="1082"/>
        <end position="1091"/>
    </location>
</feature>
<gene>
    <name evidence="8" type="ordered locus">Bathy12g02040</name>
</gene>
<dbReference type="Gene3D" id="1.10.340.30">
    <property type="entry name" value="Hypothetical protein, domain 2"/>
    <property type="match status" value="1"/>
</dbReference>
<dbReference type="STRING" id="41875.K8FBE0"/>
<feature type="compositionally biased region" description="Basic and acidic residues" evidence="6">
    <location>
        <begin position="1420"/>
        <end position="1435"/>
    </location>
</feature>
<feature type="compositionally biased region" description="Low complexity" evidence="6">
    <location>
        <begin position="665"/>
        <end position="677"/>
    </location>
</feature>
<feature type="compositionally biased region" description="Polar residues" evidence="6">
    <location>
        <begin position="636"/>
        <end position="645"/>
    </location>
</feature>
<evidence type="ECO:0000256" key="5">
    <source>
        <dbReference type="SAM" id="Coils"/>
    </source>
</evidence>
<dbReference type="GO" id="GO:0006281">
    <property type="term" value="P:DNA repair"/>
    <property type="evidence" value="ECO:0007669"/>
    <property type="project" value="InterPro"/>
</dbReference>
<feature type="compositionally biased region" description="Low complexity" evidence="6">
    <location>
        <begin position="1384"/>
        <end position="1393"/>
    </location>
</feature>
<feature type="region of interest" description="Disordered" evidence="6">
    <location>
        <begin position="365"/>
        <end position="387"/>
    </location>
</feature>
<dbReference type="InterPro" id="IPR023170">
    <property type="entry name" value="HhH_base_excis_C"/>
</dbReference>
<dbReference type="SUPFAM" id="SSF48150">
    <property type="entry name" value="DNA-glycosylase"/>
    <property type="match status" value="1"/>
</dbReference>
<dbReference type="GO" id="GO:0051539">
    <property type="term" value="F:4 iron, 4 sulfur cluster binding"/>
    <property type="evidence" value="ECO:0007669"/>
    <property type="project" value="InterPro"/>
</dbReference>
<feature type="compositionally biased region" description="Polar residues" evidence="6">
    <location>
        <begin position="1395"/>
        <end position="1404"/>
    </location>
</feature>
<feature type="compositionally biased region" description="Basic and acidic residues" evidence="6">
    <location>
        <begin position="32"/>
        <end position="42"/>
    </location>
</feature>
<feature type="region of interest" description="Disordered" evidence="6">
    <location>
        <begin position="1049"/>
        <end position="1091"/>
    </location>
</feature>
<dbReference type="KEGG" id="bpg:Bathy12g02040"/>
<proteinExistence type="predicted"/>
<feature type="compositionally biased region" description="Basic and acidic residues" evidence="6">
    <location>
        <begin position="110"/>
        <end position="149"/>
    </location>
</feature>
<dbReference type="GO" id="GO:0019104">
    <property type="term" value="F:DNA N-glycosylase activity"/>
    <property type="evidence" value="ECO:0007669"/>
    <property type="project" value="InterPro"/>
</dbReference>
<feature type="compositionally biased region" description="Basic residues" evidence="6">
    <location>
        <begin position="47"/>
        <end position="60"/>
    </location>
</feature>
<feature type="region of interest" description="Disordered" evidence="6">
    <location>
        <begin position="1886"/>
        <end position="1974"/>
    </location>
</feature>
<dbReference type="PROSITE" id="PS51050">
    <property type="entry name" value="ZF_CW"/>
    <property type="match status" value="1"/>
</dbReference>
<name>K8FBE0_9CHLO</name>
<sequence length="2056" mass="234073">MKKKRKLKTRTTNTNKGDGGYGRGVLVMGRFSLRDTRARRQESSSSSKRKIQLKKMHTKKGGFSPSSSSRDRRRKEEEEEEEKEKERDDINVPIFGGKPRIFEQRGGFDGIRKLLLSEEEKDKKHQREQKVTTKEEEEDKGKEAEKKDDDSDVNTTNTNDDENHSDVFIAYEKHLTKSQQHQARLRRQSEASANAYRPGLRNRGEDLLPITAQKAKEMEFREAEWLKLYPVPVTRFTEKRSNDGHRRPAVILESIISKDYKRIKTESRFKRLTRLVEGINVARWGFEGIEDEEEVRITKEFYDLSQYYETKKSRKEKKRRLKELERKKRKEEKRRNFVPKTIVPRRLAAVMDFRKPKARTHPIRFLKKDTNEEEGEEEEEEEEEEGVQMQAEAVSSPSYSFTDVLDTIHDWVGSNLLNLRETCQNINARKQEHIMDHIDAISTMHMPKAISAQKDIYRDFLRSLDVSVVPAHGTIKMYQNLFADAKRRVQNLVSDTKVRDEWFLTGATNLRRGRVQQQKQVEVTLPCEDEDDDDDHERCIVRTLVKEAIERVVESSEALVHRITPFPRTELATNASDLIWDASTFESYAKRTSLSPSFPTAAVAVVVKPKVTWLAKSKRSGPRTPGERGWFRSGNAFENGSQDAQQRWRHPNPEIESRPRESYDDYFSSDSSTSSSESDSEDIFFRDVQRKRAPPPPLAQQQSKKKNVIPKIWKGRQLAIQKFGHDEKRMWRDKIGEFLRKSRKTLGHRPLDVSWGGSVLDSVIGANLTQNVTDVLSSTAMLNLMAKFPVTEETQSKHLERVERAVRVKDLVKNVINSVVEKDRERYEKECAQAASEVVRNAIDRIVSRETGRDNIAQEEDVEMRDALDIETEMGAAAVAEVIERIQIDDKDDIEQPSFFLCRGVPKIDSSSFELDRTSLDENTDLHESSVIVELPVMSPLEQLYYSERQMWNDFSKTPLTKRRFSEKEAWIECSNEDCGKWRRIPKALADSLLTHNTTSENVEAADYLNWTCSRSFDKRHNGCDKPQEMLNDDIDEIVREAEILRKEDEEQKAKEKKMRENKAKLREEREASKQQAASRAELNRRERRAKTDKLKALAQAARDRQDFICDNDPTENEIIVRDCVDWHRVLHEASIDDIIECIRCRGMHSMLAHRIKKILRRVLDERGVLSLEFLREASTEEANAYLNEIEGMGAKTSACVNLLSLENRDFPVDVNVGRIMARLGWVPLEDDFKLELLEQYAPEESVYEFLSERLNTFDVTMLYELHYHMITLGKVFCAKRDPNCASCPMNSDCEYAKCGGKRRNNNMNNVGVYTPAPNVNNAEPPTPPKEVVTIDLTKEQTRTQPIEDIEDIGLASPSEGSSPKMPLTPTATNNNVIGKRFPSNSSIESPSSLDGFNSPTESSDNLAADVLTVEEFVERAKAQKHQQQNEKDFSEATAASVEDASPMHVEPSHTAPLAPFSLQNDAFANTVAETMDSIVAAGKIWTDLGKPAGKKAMRVLLLLSSEDDSDDDNVEENKSAVAAMIMRRFKSLSKICHPDKNRNDLERASAAFGILAEAKTKAMEAVAEVDERALKDDAAFESEAEDEVLREVEDPRFAKFNAATAAKTTTAEEEEEAFLTPNRHNQLADLSSFTKAQFRSEAQGWRVPDECVPAELLHSLSPHPTSIIGECDATRRYCVIAAPREASDFERVYKISTSSEEEHEQNNHDNDDNDDDIVMEDAKTNISKENDEEDIIITTPPPPPSHLSPPSEPSSIKCVFFVTALCACKRSFPLHGTYFQVNEVFLDLRSAAKPVSVDIETLKTSPKIVTLLGASIGSVTRGMTRTEVTRLFNHQVLCVRAWERRTGYPRELPKWICPVVPVASTGQEFTEFDFPSPLLHPEKSAAAMASKAPKLGRPKKKRPAETISIAINREPTPPETPFNNDIFRSYLKRKSVEKEQQKNNNRASAKKTKKSEKDGDGNNSEQKRAKKKFTFPIIRSSQKCGKCKTCLNPQMRKACLTRRAEMTTTGGMKRHELSSPLSSPLAAPPSTPVTAMIGTTIDAFVIRSKDYEIVD</sequence>
<evidence type="ECO:0000256" key="4">
    <source>
        <dbReference type="ARBA" id="ARBA00023004"/>
    </source>
</evidence>